<dbReference type="Pfam" id="PF00697">
    <property type="entry name" value="PRAI"/>
    <property type="match status" value="1"/>
</dbReference>
<keyword evidence="8" id="KW-0413">Isomerase</keyword>
<dbReference type="EMBL" id="JACNIG010000252">
    <property type="protein sequence ID" value="MBC8432874.1"/>
    <property type="molecule type" value="Genomic_DNA"/>
</dbReference>
<dbReference type="InterPro" id="IPR001240">
    <property type="entry name" value="PRAI_dom"/>
</dbReference>
<proteinExistence type="predicted"/>
<protein>
    <recommendedName>
        <fullName evidence="4">N-(5'-phosphoribosyl)anthranilate isomerase</fullName>
        <ecNumber evidence="3">5.3.1.24</ecNumber>
    </recommendedName>
</protein>
<dbReference type="PANTHER" id="PTHR42894:SF1">
    <property type="entry name" value="N-(5'-PHOSPHORIBOSYL)ANTHRANILATE ISOMERASE"/>
    <property type="match status" value="1"/>
</dbReference>
<keyword evidence="5" id="KW-0028">Amino-acid biosynthesis</keyword>
<comment type="caution">
    <text evidence="10">The sequence shown here is derived from an EMBL/GenBank/DDBJ whole genome shotgun (WGS) entry which is preliminary data.</text>
</comment>
<dbReference type="GO" id="GO:0000162">
    <property type="term" value="P:L-tryptophan biosynthetic process"/>
    <property type="evidence" value="ECO:0007669"/>
    <property type="project" value="UniProtKB-UniPathway"/>
</dbReference>
<dbReference type="InterPro" id="IPR013785">
    <property type="entry name" value="Aldolase_TIM"/>
</dbReference>
<dbReference type="InterPro" id="IPR011060">
    <property type="entry name" value="RibuloseP-bd_barrel"/>
</dbReference>
<sequence length="255" mass="28405">MDKIIVQIYEVQTPSEAEKLMALGVDNIGSVLVSEEDWQVPPIRDTIRAVQAEGAISSLITLFNSTKALYRALDYYRPDIVHFCEELTDTSRGANIQDNLLALQGDVKDKFPEIKIMRSIPIARPGFSDRVPTLELARRFEAVSDYFLTDTLLLNTSDMQIVEQPVKGFVGITGKTCDWNMAAKLVATSRIPVILAGGIAPENVFEGIRHVGPAGIDSCTRTNAIDFEGSFVRFKKDLDKVKRLIEETRRAEQSL</sequence>
<evidence type="ECO:0000256" key="7">
    <source>
        <dbReference type="ARBA" id="ARBA00023141"/>
    </source>
</evidence>
<reference evidence="10 11" key="1">
    <citation type="submission" date="2020-08" db="EMBL/GenBank/DDBJ databases">
        <title>Bridging the membrane lipid divide: bacteria of the FCB group superphylum have the potential to synthesize archaeal ether lipids.</title>
        <authorList>
            <person name="Villanueva L."/>
            <person name="Von Meijenfeldt F.A.B."/>
            <person name="Westbye A.B."/>
            <person name="Yadav S."/>
            <person name="Hopmans E.C."/>
            <person name="Dutilh B.E."/>
            <person name="Sinninghe Damste J.S."/>
        </authorList>
    </citation>
    <scope>NUCLEOTIDE SEQUENCE [LARGE SCALE GENOMIC DNA]</scope>
    <source>
        <strain evidence="10">NIOZ-UU17</strain>
    </source>
</reference>
<evidence type="ECO:0000256" key="6">
    <source>
        <dbReference type="ARBA" id="ARBA00022822"/>
    </source>
</evidence>
<feature type="domain" description="N-(5'phosphoribosyl) anthranilate isomerase (PRAI)" evidence="9">
    <location>
        <begin position="129"/>
        <end position="217"/>
    </location>
</feature>
<dbReference type="PANTHER" id="PTHR42894">
    <property type="entry name" value="N-(5'-PHOSPHORIBOSYL)ANTHRANILATE ISOMERASE"/>
    <property type="match status" value="1"/>
</dbReference>
<evidence type="ECO:0000256" key="8">
    <source>
        <dbReference type="ARBA" id="ARBA00023235"/>
    </source>
</evidence>
<keyword evidence="6" id="KW-0822">Tryptophan biosynthesis</keyword>
<name>A0A8J6TL55_9BACT</name>
<dbReference type="Gene3D" id="3.20.20.70">
    <property type="entry name" value="Aldolase class I"/>
    <property type="match status" value="1"/>
</dbReference>
<keyword evidence="7" id="KW-0057">Aromatic amino acid biosynthesis</keyword>
<dbReference type="AlphaFoldDB" id="A0A8J6TL55"/>
<organism evidence="10 11">
    <name type="scientific">Candidatus Desulfatibia vada</name>
    <dbReference type="NCBI Taxonomy" id="2841696"/>
    <lineage>
        <taxon>Bacteria</taxon>
        <taxon>Pseudomonadati</taxon>
        <taxon>Thermodesulfobacteriota</taxon>
        <taxon>Desulfobacteria</taxon>
        <taxon>Desulfobacterales</taxon>
        <taxon>Desulfobacterales incertae sedis</taxon>
        <taxon>Candidatus Desulfatibia</taxon>
    </lineage>
</organism>
<dbReference type="EC" id="5.3.1.24" evidence="3"/>
<dbReference type="UniPathway" id="UPA00035">
    <property type="reaction ID" value="UER00042"/>
</dbReference>
<dbReference type="Proteomes" id="UP000605201">
    <property type="component" value="Unassembled WGS sequence"/>
</dbReference>
<accession>A0A8J6TL55</accession>
<gene>
    <name evidence="10" type="ORF">H8D96_13270</name>
</gene>
<evidence type="ECO:0000256" key="2">
    <source>
        <dbReference type="ARBA" id="ARBA00004664"/>
    </source>
</evidence>
<evidence type="ECO:0000256" key="4">
    <source>
        <dbReference type="ARBA" id="ARBA00022272"/>
    </source>
</evidence>
<dbReference type="GO" id="GO:0004640">
    <property type="term" value="F:phosphoribosylanthranilate isomerase activity"/>
    <property type="evidence" value="ECO:0007669"/>
    <property type="project" value="UniProtKB-EC"/>
</dbReference>
<dbReference type="SUPFAM" id="SSF51366">
    <property type="entry name" value="Ribulose-phoshate binding barrel"/>
    <property type="match status" value="1"/>
</dbReference>
<dbReference type="InterPro" id="IPR044643">
    <property type="entry name" value="TrpF_fam"/>
</dbReference>
<evidence type="ECO:0000256" key="3">
    <source>
        <dbReference type="ARBA" id="ARBA00012572"/>
    </source>
</evidence>
<evidence type="ECO:0000256" key="1">
    <source>
        <dbReference type="ARBA" id="ARBA00001164"/>
    </source>
</evidence>
<comment type="catalytic activity">
    <reaction evidence="1">
        <text>N-(5-phospho-beta-D-ribosyl)anthranilate = 1-(2-carboxyphenylamino)-1-deoxy-D-ribulose 5-phosphate</text>
        <dbReference type="Rhea" id="RHEA:21540"/>
        <dbReference type="ChEBI" id="CHEBI:18277"/>
        <dbReference type="ChEBI" id="CHEBI:58613"/>
        <dbReference type="EC" id="5.3.1.24"/>
    </reaction>
</comment>
<evidence type="ECO:0000259" key="9">
    <source>
        <dbReference type="Pfam" id="PF00697"/>
    </source>
</evidence>
<evidence type="ECO:0000313" key="10">
    <source>
        <dbReference type="EMBL" id="MBC8432874.1"/>
    </source>
</evidence>
<evidence type="ECO:0000256" key="5">
    <source>
        <dbReference type="ARBA" id="ARBA00022605"/>
    </source>
</evidence>
<evidence type="ECO:0000313" key="11">
    <source>
        <dbReference type="Proteomes" id="UP000605201"/>
    </source>
</evidence>
<comment type="pathway">
    <text evidence="2">Amino-acid biosynthesis; L-tryptophan biosynthesis; L-tryptophan from chorismate: step 3/5.</text>
</comment>